<protein>
    <submittedName>
        <fullName evidence="1">Uncharacterized protein</fullName>
    </submittedName>
</protein>
<reference evidence="1 2" key="1">
    <citation type="submission" date="2020-05" db="EMBL/GenBank/DDBJ databases">
        <title>Thiomicrorhabdus sediminis sp.nov. and Thiomicrorhabdus xiamenensis sp.nov., novel sulfur-oxidizing bacteria isolated from coastal sediment.</title>
        <authorList>
            <person name="Liu X."/>
        </authorList>
    </citation>
    <scope>NUCLEOTIDE SEQUENCE [LARGE SCALE GENOMIC DNA]</scope>
    <source>
        <strain evidence="1 2">G2</strain>
    </source>
</reference>
<organism evidence="1 2">
    <name type="scientific">Thiomicrorhabdus xiamenensis</name>
    <dbReference type="NCBI Taxonomy" id="2739063"/>
    <lineage>
        <taxon>Bacteria</taxon>
        <taxon>Pseudomonadati</taxon>
        <taxon>Pseudomonadota</taxon>
        <taxon>Gammaproteobacteria</taxon>
        <taxon>Thiotrichales</taxon>
        <taxon>Piscirickettsiaceae</taxon>
        <taxon>Thiomicrorhabdus</taxon>
    </lineage>
</organism>
<name>A0A7D4P3E3_9GAMM</name>
<dbReference type="EMBL" id="CP054020">
    <property type="protein sequence ID" value="QKI88536.1"/>
    <property type="molecule type" value="Genomic_DNA"/>
</dbReference>
<dbReference type="RefSeq" id="WP_173284134.1">
    <property type="nucleotide sequence ID" value="NZ_CP054020.1"/>
</dbReference>
<dbReference type="Proteomes" id="UP000504724">
    <property type="component" value="Chromosome"/>
</dbReference>
<proteinExistence type="predicted"/>
<dbReference type="AlphaFoldDB" id="A0A7D4P3E3"/>
<dbReference type="KEGG" id="txa:HQN79_02575"/>
<evidence type="ECO:0000313" key="1">
    <source>
        <dbReference type="EMBL" id="QKI88536.1"/>
    </source>
</evidence>
<evidence type="ECO:0000313" key="2">
    <source>
        <dbReference type="Proteomes" id="UP000504724"/>
    </source>
</evidence>
<accession>A0A7D4P3E3</accession>
<sequence length="92" mass="10796">MKQEIPEHVKALAYLYQQSLYGNGATNASYGKQPQGNHYFRNHFNKGGEFEGLRIITVWDKHLEKRFKRYYLHPDDYQKAEAILASHKLIKG</sequence>
<keyword evidence="2" id="KW-1185">Reference proteome</keyword>
<gene>
    <name evidence="1" type="ORF">HQN79_02575</name>
</gene>